<feature type="transmembrane region" description="Helical" evidence="1">
    <location>
        <begin position="57"/>
        <end position="78"/>
    </location>
</feature>
<sequence>MGNEEIKKANRKALPKFILLCIVGALIGGVAGYLVGANGIDTMSGDFKVVVSNYVELTAPWIMLAIAVIIPIVLVPYYRKAKKQLSQWDGEDEEVSDGVEEKLSIIQWVSSGALIISYFLIAASYSGGTAMFESVNNMIGLTVSIAAFLGIMAEVVIIQQKSVDCVKIMNPEKTASVYDMKFQKKWLETCDEAEKIIVGKCAFKAFNITNSMCSVLAVILAISALMFGIGFLPSFVVCLIWIVNMSIYCKECLKYSKVGNKIM</sequence>
<reference evidence="2 3" key="1">
    <citation type="submission" date="2024-03" db="EMBL/GenBank/DDBJ databases">
        <title>Human intestinal bacterial collection.</title>
        <authorList>
            <person name="Pauvert C."/>
            <person name="Hitch T.C.A."/>
            <person name="Clavel T."/>
        </authorList>
    </citation>
    <scope>NUCLEOTIDE SEQUENCE [LARGE SCALE GENOMIC DNA]</scope>
    <source>
        <strain evidence="2 3">CLA-AA-H255</strain>
    </source>
</reference>
<feature type="transmembrane region" description="Helical" evidence="1">
    <location>
        <begin position="138"/>
        <end position="158"/>
    </location>
</feature>
<dbReference type="RefSeq" id="WP_055175041.1">
    <property type="nucleotide sequence ID" value="NZ_DAWDOP010000006.1"/>
</dbReference>
<dbReference type="Pfam" id="PF11368">
    <property type="entry name" value="DUF3169"/>
    <property type="match status" value="1"/>
</dbReference>
<evidence type="ECO:0000313" key="2">
    <source>
        <dbReference type="EMBL" id="MEQ2378431.1"/>
    </source>
</evidence>
<name>A0ABV1BRP5_9FIRM</name>
<gene>
    <name evidence="2" type="ORF">WMO14_00835</name>
</gene>
<keyword evidence="3" id="KW-1185">Reference proteome</keyword>
<keyword evidence="1" id="KW-0812">Transmembrane</keyword>
<feature type="transmembrane region" description="Helical" evidence="1">
    <location>
        <begin position="105"/>
        <end position="126"/>
    </location>
</feature>
<comment type="caution">
    <text evidence="2">The sequence shown here is derived from an EMBL/GenBank/DDBJ whole genome shotgun (WGS) entry which is preliminary data.</text>
</comment>
<evidence type="ECO:0000256" key="1">
    <source>
        <dbReference type="SAM" id="Phobius"/>
    </source>
</evidence>
<proteinExistence type="predicted"/>
<organism evidence="2 3">
    <name type="scientific">[Lactobacillus] rogosae</name>
    <dbReference type="NCBI Taxonomy" id="706562"/>
    <lineage>
        <taxon>Bacteria</taxon>
        <taxon>Bacillati</taxon>
        <taxon>Bacillota</taxon>
        <taxon>Clostridia</taxon>
        <taxon>Lachnospirales</taxon>
        <taxon>Lachnospiraceae</taxon>
        <taxon>Lachnospira</taxon>
    </lineage>
</organism>
<accession>A0ABV1BRP5</accession>
<protein>
    <submittedName>
        <fullName evidence="2">DUF3169 family protein</fullName>
    </submittedName>
</protein>
<dbReference type="Proteomes" id="UP001442364">
    <property type="component" value="Unassembled WGS sequence"/>
</dbReference>
<keyword evidence="1" id="KW-0472">Membrane</keyword>
<evidence type="ECO:0000313" key="3">
    <source>
        <dbReference type="Proteomes" id="UP001442364"/>
    </source>
</evidence>
<feature type="transmembrane region" description="Helical" evidence="1">
    <location>
        <begin position="17"/>
        <end position="37"/>
    </location>
</feature>
<feature type="transmembrane region" description="Helical" evidence="1">
    <location>
        <begin position="215"/>
        <end position="243"/>
    </location>
</feature>
<dbReference type="EMBL" id="JBBMER010000001">
    <property type="protein sequence ID" value="MEQ2378431.1"/>
    <property type="molecule type" value="Genomic_DNA"/>
</dbReference>
<dbReference type="InterPro" id="IPR021509">
    <property type="entry name" value="DUF3169"/>
</dbReference>
<keyword evidence="1" id="KW-1133">Transmembrane helix</keyword>